<gene>
    <name evidence="1" type="ORF">SPDO_21850</name>
</gene>
<evidence type="ECO:0000313" key="2">
    <source>
        <dbReference type="Proteomes" id="UP000197290"/>
    </source>
</evidence>
<reference evidence="1 2" key="1">
    <citation type="submission" date="2017-03" db="EMBL/GenBank/DDBJ databases">
        <title>Genome sequence of Sphingomonas dokdonensis DSM 21029.</title>
        <authorList>
            <person name="Poehlein A."/>
            <person name="Wuebbeler J.H."/>
            <person name="Steinbuechel A."/>
            <person name="Daniel R."/>
        </authorList>
    </citation>
    <scope>NUCLEOTIDE SEQUENCE [LARGE SCALE GENOMIC DNA]</scope>
    <source>
        <strain evidence="1 2">DSM 21029</strain>
    </source>
</reference>
<dbReference type="RefSeq" id="WP_088367539.1">
    <property type="nucleotide sequence ID" value="NZ_NBBI01000004.1"/>
</dbReference>
<comment type="caution">
    <text evidence="1">The sequence shown here is derived from an EMBL/GenBank/DDBJ whole genome shotgun (WGS) entry which is preliminary data.</text>
</comment>
<sequence length="71" mass="7607">MTEAKTPAKSSTPELTKMPRAVAELHHSNGKVIAPGSIITDDIAKEAGLDDDQIEQLERTGAVTMVEVYKA</sequence>
<accession>A0A245ZHI7</accession>
<evidence type="ECO:0000313" key="1">
    <source>
        <dbReference type="EMBL" id="OWK29204.1"/>
    </source>
</evidence>
<dbReference type="EMBL" id="NBBI01000004">
    <property type="protein sequence ID" value="OWK29204.1"/>
    <property type="molecule type" value="Genomic_DNA"/>
</dbReference>
<dbReference type="Proteomes" id="UP000197290">
    <property type="component" value="Unassembled WGS sequence"/>
</dbReference>
<organism evidence="1 2">
    <name type="scientific">Sphingomonas dokdonensis</name>
    <dbReference type="NCBI Taxonomy" id="344880"/>
    <lineage>
        <taxon>Bacteria</taxon>
        <taxon>Pseudomonadati</taxon>
        <taxon>Pseudomonadota</taxon>
        <taxon>Alphaproteobacteria</taxon>
        <taxon>Sphingomonadales</taxon>
        <taxon>Sphingomonadaceae</taxon>
        <taxon>Sphingomonas</taxon>
    </lineage>
</organism>
<keyword evidence="2" id="KW-1185">Reference proteome</keyword>
<protein>
    <submittedName>
        <fullName evidence="1">Uncharacterized protein</fullName>
    </submittedName>
</protein>
<dbReference type="AlphaFoldDB" id="A0A245ZHI7"/>
<name>A0A245ZHI7_9SPHN</name>
<proteinExistence type="predicted"/>